<dbReference type="GO" id="GO:0016491">
    <property type="term" value="F:oxidoreductase activity"/>
    <property type="evidence" value="ECO:0007669"/>
    <property type="project" value="InterPro"/>
</dbReference>
<keyword evidence="2" id="KW-0186">Copper</keyword>
<dbReference type="Proteomes" id="UP000240883">
    <property type="component" value="Unassembled WGS sequence"/>
</dbReference>
<accession>A0A2T2P5B4</accession>
<dbReference type="PRINTS" id="PR00092">
    <property type="entry name" value="TYROSINASE"/>
</dbReference>
<dbReference type="InterPro" id="IPR050316">
    <property type="entry name" value="Tyrosinase/Hemocyanin"/>
</dbReference>
<protein>
    <submittedName>
        <fullName evidence="6">Di-copper centre-containing protein</fullName>
    </submittedName>
</protein>
<dbReference type="InterPro" id="IPR008922">
    <property type="entry name" value="Di-copper_centre_dom_sf"/>
</dbReference>
<dbReference type="GO" id="GO:0046872">
    <property type="term" value="F:metal ion binding"/>
    <property type="evidence" value="ECO:0007669"/>
    <property type="project" value="UniProtKB-KW"/>
</dbReference>
<evidence type="ECO:0000259" key="5">
    <source>
        <dbReference type="PROSITE" id="PS00498"/>
    </source>
</evidence>
<dbReference type="PROSITE" id="PS00497">
    <property type="entry name" value="TYROSINASE_1"/>
    <property type="match status" value="1"/>
</dbReference>
<dbReference type="SUPFAM" id="SSF48056">
    <property type="entry name" value="Di-copper centre-containing domain"/>
    <property type="match status" value="1"/>
</dbReference>
<evidence type="ECO:0000313" key="6">
    <source>
        <dbReference type="EMBL" id="PSN72518.1"/>
    </source>
</evidence>
<sequence length="326" mass="36258">MHSSSLLIILFGSTIASTVPFVKRNESGTCTTNQRKAWQNLSDDEKAAYIEAELCLMSAPPKLGYDWAQNRWDELVYGHVVQSNVIHDVGAFLPWHRLYMRAHEILLQTECNYTGAQPYWEEVLDVDNLAGSVVFDPDTGFGGEGEDCLTDGPFVNVTLHINQTTNTGSFCMSRSFSTQTFQGATQDHIDACFNSTTYEEAWQCYISSPHTAGHGGVGGTMLDVVGSPNDPLFFLHHTNLDRLWWEWQQANLTARLNDISGQNVPTQSYLDQNSFETPGADILDYDGDYGNTTTMNHNLWMAGLIANATIGDVMDIRGEVICAEYV</sequence>
<evidence type="ECO:0000259" key="4">
    <source>
        <dbReference type="PROSITE" id="PS00497"/>
    </source>
</evidence>
<dbReference type="Gene3D" id="1.10.1280.10">
    <property type="entry name" value="Di-copper center containing domain from catechol oxidase"/>
    <property type="match status" value="1"/>
</dbReference>
<name>A0A2T2P5B4_CORCC</name>
<dbReference type="Pfam" id="PF00264">
    <property type="entry name" value="Tyrosinase"/>
    <property type="match status" value="1"/>
</dbReference>
<dbReference type="PROSITE" id="PS00498">
    <property type="entry name" value="TYROSINASE_2"/>
    <property type="match status" value="1"/>
</dbReference>
<feature type="domain" description="Tyrosinase copper-binding" evidence="5">
    <location>
        <begin position="230"/>
        <end position="241"/>
    </location>
</feature>
<dbReference type="PANTHER" id="PTHR11474">
    <property type="entry name" value="TYROSINASE FAMILY MEMBER"/>
    <property type="match status" value="1"/>
</dbReference>
<evidence type="ECO:0000256" key="2">
    <source>
        <dbReference type="ARBA" id="ARBA00023008"/>
    </source>
</evidence>
<proteinExistence type="predicted"/>
<keyword evidence="7" id="KW-1185">Reference proteome</keyword>
<dbReference type="EMBL" id="KZ678130">
    <property type="protein sequence ID" value="PSN72518.1"/>
    <property type="molecule type" value="Genomic_DNA"/>
</dbReference>
<organism evidence="6 7">
    <name type="scientific">Corynespora cassiicola Philippines</name>
    <dbReference type="NCBI Taxonomy" id="1448308"/>
    <lineage>
        <taxon>Eukaryota</taxon>
        <taxon>Fungi</taxon>
        <taxon>Dikarya</taxon>
        <taxon>Ascomycota</taxon>
        <taxon>Pezizomycotina</taxon>
        <taxon>Dothideomycetes</taxon>
        <taxon>Pleosporomycetidae</taxon>
        <taxon>Pleosporales</taxon>
        <taxon>Corynesporascaceae</taxon>
        <taxon>Corynespora</taxon>
    </lineage>
</organism>
<feature type="signal peptide" evidence="3">
    <location>
        <begin position="1"/>
        <end position="16"/>
    </location>
</feature>
<reference evidence="6 7" key="1">
    <citation type="journal article" date="2018" name="Front. Microbiol.">
        <title>Genome-Wide Analysis of Corynespora cassiicola Leaf Fall Disease Putative Effectors.</title>
        <authorList>
            <person name="Lopez D."/>
            <person name="Ribeiro S."/>
            <person name="Label P."/>
            <person name="Fumanal B."/>
            <person name="Venisse J.S."/>
            <person name="Kohler A."/>
            <person name="de Oliveira R.R."/>
            <person name="Labutti K."/>
            <person name="Lipzen A."/>
            <person name="Lail K."/>
            <person name="Bauer D."/>
            <person name="Ohm R.A."/>
            <person name="Barry K.W."/>
            <person name="Spatafora J."/>
            <person name="Grigoriev I.V."/>
            <person name="Martin F.M."/>
            <person name="Pujade-Renaud V."/>
        </authorList>
    </citation>
    <scope>NUCLEOTIDE SEQUENCE [LARGE SCALE GENOMIC DNA]</scope>
    <source>
        <strain evidence="6 7">Philippines</strain>
    </source>
</reference>
<dbReference type="AlphaFoldDB" id="A0A2T2P5B4"/>
<feature type="domain" description="Tyrosinase copper-binding" evidence="4">
    <location>
        <begin position="87"/>
        <end position="104"/>
    </location>
</feature>
<evidence type="ECO:0000256" key="1">
    <source>
        <dbReference type="ARBA" id="ARBA00022723"/>
    </source>
</evidence>
<gene>
    <name evidence="6" type="ORF">BS50DRAFT_516806</name>
</gene>
<evidence type="ECO:0000313" key="7">
    <source>
        <dbReference type="Proteomes" id="UP000240883"/>
    </source>
</evidence>
<dbReference type="STRING" id="1448308.A0A2T2P5B4"/>
<dbReference type="OrthoDB" id="6132182at2759"/>
<dbReference type="PANTHER" id="PTHR11474:SF126">
    <property type="entry name" value="TYROSINASE-LIKE PROTEIN TYR-1-RELATED"/>
    <property type="match status" value="1"/>
</dbReference>
<dbReference type="InterPro" id="IPR002227">
    <property type="entry name" value="Tyrosinase_Cu-bd"/>
</dbReference>
<evidence type="ECO:0000256" key="3">
    <source>
        <dbReference type="SAM" id="SignalP"/>
    </source>
</evidence>
<keyword evidence="3" id="KW-0732">Signal</keyword>
<feature type="chain" id="PRO_5015549014" evidence="3">
    <location>
        <begin position="17"/>
        <end position="326"/>
    </location>
</feature>
<keyword evidence="1" id="KW-0479">Metal-binding</keyword>